<proteinExistence type="predicted"/>
<keyword evidence="1" id="KW-0418">Kinase</keyword>
<protein>
    <submittedName>
        <fullName evidence="1">Heavy metal sensor histidine kinase</fullName>
        <ecNumber evidence="1">2.7.13.3</ecNumber>
    </submittedName>
</protein>
<name>A0ACC7M062_9PSED</name>
<gene>
    <name evidence="1" type="ORF">ACIKP7_19065</name>
</gene>
<reference evidence="1" key="1">
    <citation type="submission" date="2024-10" db="EMBL/GenBank/DDBJ databases">
        <title>Aeromonas and Pseudomonas from the Cagarras Archipelago, Rio de Janeiro, Brazil.</title>
        <authorList>
            <person name="Canellas A.L.B."/>
            <person name="Laport M.S."/>
        </authorList>
    </citation>
    <scope>NUCLEOTIDE SEQUENCE</scope>
    <source>
        <strain evidence="1">ACP-7</strain>
    </source>
</reference>
<dbReference type="EMBL" id="JBIUGF010000068">
    <property type="protein sequence ID" value="MFJ1340225.1"/>
    <property type="molecule type" value="Genomic_DNA"/>
</dbReference>
<evidence type="ECO:0000313" key="1">
    <source>
        <dbReference type="EMBL" id="MFJ1340225.1"/>
    </source>
</evidence>
<dbReference type="EC" id="2.7.13.3" evidence="1"/>
<sequence length="462" mass="50890">MKPARLSLRLGLSVSLMGAALVLLMACLAVLALDHELDSRAQKSLTAKMAQIEHGLSIDLKSGDLQTSAHPLLDVVMGHDNLSLSVIALTGRHSALLTLGPGLDADALLQIPGSAQLAFRQWRDSDDNQLLTASRLMRLQDGTEVRVLLTINLADDRSLLQAYLRSTLLALPLLVLLIGFAAWKLVQRGLKPLSRFRRIAEQVSAQQLALRLPLDDLPQELSELASTMNVMLDRLDGGVQQLSQFSDDLAHELRTPIGNLMGKAQVTLSRERPVEQYKDVLEASIEELTRLSRIINDMLFLAQVSQPQTEVPLKSLNLADEARCVSELFEFSSEQKDISLRLHGWGTIMADRLMVQRALSNLLSNAIRHSPEGLPIDIAIERCDDEVRLSVENQGPGIEQAHLPHLFERFYRAGSGRSRLEGGTGLGLAIVKSIMQVHGGRVEVSSEWNGLTRFSLVFTQTP</sequence>
<keyword evidence="2" id="KW-1185">Reference proteome</keyword>
<accession>A0ACC7M062</accession>
<evidence type="ECO:0000313" key="2">
    <source>
        <dbReference type="Proteomes" id="UP001615411"/>
    </source>
</evidence>
<dbReference type="Proteomes" id="UP001615411">
    <property type="component" value="Unassembled WGS sequence"/>
</dbReference>
<comment type="caution">
    <text evidence="1">The sequence shown here is derived from an EMBL/GenBank/DDBJ whole genome shotgun (WGS) entry which is preliminary data.</text>
</comment>
<organism evidence="1 2">
    <name type="scientific">Pseudomonas caricapapayae</name>
    <dbReference type="NCBI Taxonomy" id="46678"/>
    <lineage>
        <taxon>Bacteria</taxon>
        <taxon>Pseudomonadati</taxon>
        <taxon>Pseudomonadota</taxon>
        <taxon>Gammaproteobacteria</taxon>
        <taxon>Pseudomonadales</taxon>
        <taxon>Pseudomonadaceae</taxon>
        <taxon>Pseudomonas</taxon>
    </lineage>
</organism>
<keyword evidence="1" id="KW-0808">Transferase</keyword>